<accession>A0A1H6W1T6</accession>
<reference evidence="1 2" key="1">
    <citation type="submission" date="2016-10" db="EMBL/GenBank/DDBJ databases">
        <authorList>
            <person name="de Groot N.N."/>
        </authorList>
    </citation>
    <scope>NUCLEOTIDE SEQUENCE [LARGE SCALE GENOMIC DNA]</scope>
    <source>
        <strain evidence="1 2">DSM 23048</strain>
    </source>
</reference>
<dbReference type="GeneID" id="82257703"/>
<protein>
    <recommendedName>
        <fullName evidence="3">Addiction module component</fullName>
    </recommendedName>
</protein>
<dbReference type="AlphaFoldDB" id="A0A1H6W1T6"/>
<name>A0A1H6W1T6_9FLAO</name>
<dbReference type="RefSeq" id="WP_074746661.1">
    <property type="nucleotide sequence ID" value="NZ_FNYS01000012.1"/>
</dbReference>
<evidence type="ECO:0000313" key="1">
    <source>
        <dbReference type="EMBL" id="SEJ10898.1"/>
    </source>
</evidence>
<proteinExistence type="predicted"/>
<evidence type="ECO:0000313" key="2">
    <source>
        <dbReference type="Proteomes" id="UP000183077"/>
    </source>
</evidence>
<gene>
    <name evidence="1" type="ORF">SAMN04488018_11254</name>
</gene>
<dbReference type="Proteomes" id="UP000183077">
    <property type="component" value="Unassembled WGS sequence"/>
</dbReference>
<organism evidence="1 2">
    <name type="scientific">Myroides marinus</name>
    <dbReference type="NCBI Taxonomy" id="703342"/>
    <lineage>
        <taxon>Bacteria</taxon>
        <taxon>Pseudomonadati</taxon>
        <taxon>Bacteroidota</taxon>
        <taxon>Flavobacteriia</taxon>
        <taxon>Flavobacteriales</taxon>
        <taxon>Flavobacteriaceae</taxon>
        <taxon>Myroides</taxon>
    </lineage>
</organism>
<evidence type="ECO:0008006" key="3">
    <source>
        <dbReference type="Google" id="ProtNLM"/>
    </source>
</evidence>
<dbReference type="EMBL" id="FNYS01000012">
    <property type="protein sequence ID" value="SEJ10898.1"/>
    <property type="molecule type" value="Genomic_DNA"/>
</dbReference>
<sequence>MSIEAKKEQLVDYLKGIQDEKLLDKISSYVTSLLEEEAMFVPMTEEELEERLAISRKDYEEGRYYTLDEVIEMSDKW</sequence>